<reference evidence="2" key="1">
    <citation type="submission" date="2022-11" db="UniProtKB">
        <authorList>
            <consortium name="WormBaseParasite"/>
        </authorList>
    </citation>
    <scope>IDENTIFICATION</scope>
</reference>
<dbReference type="AlphaFoldDB" id="A0A914DPR6"/>
<proteinExistence type="predicted"/>
<dbReference type="Proteomes" id="UP000887540">
    <property type="component" value="Unplaced"/>
</dbReference>
<protein>
    <submittedName>
        <fullName evidence="2">Uncharacterized protein</fullName>
    </submittedName>
</protein>
<evidence type="ECO:0000313" key="2">
    <source>
        <dbReference type="WBParaSite" id="ACRNAN_scaffold32240.g14305.t1"/>
    </source>
</evidence>
<evidence type="ECO:0000313" key="1">
    <source>
        <dbReference type="Proteomes" id="UP000887540"/>
    </source>
</evidence>
<organism evidence="1 2">
    <name type="scientific">Acrobeloides nanus</name>
    <dbReference type="NCBI Taxonomy" id="290746"/>
    <lineage>
        <taxon>Eukaryota</taxon>
        <taxon>Metazoa</taxon>
        <taxon>Ecdysozoa</taxon>
        <taxon>Nematoda</taxon>
        <taxon>Chromadorea</taxon>
        <taxon>Rhabditida</taxon>
        <taxon>Tylenchina</taxon>
        <taxon>Cephalobomorpha</taxon>
        <taxon>Cephaloboidea</taxon>
        <taxon>Cephalobidae</taxon>
        <taxon>Acrobeloides</taxon>
    </lineage>
</organism>
<name>A0A914DPR6_9BILA</name>
<accession>A0A914DPR6</accession>
<sequence>MLRELETRLEKALQEKEQFKITNDRLEYWLAALETENETIGEYISI</sequence>
<dbReference type="WBParaSite" id="ACRNAN_scaffold32240.g14305.t1">
    <property type="protein sequence ID" value="ACRNAN_scaffold32240.g14305.t1"/>
    <property type="gene ID" value="ACRNAN_scaffold32240.g14305"/>
</dbReference>
<keyword evidence="1" id="KW-1185">Reference proteome</keyword>